<reference evidence="1" key="1">
    <citation type="submission" date="2021-06" db="EMBL/GenBank/DDBJ databases">
        <authorList>
            <person name="Kallberg Y."/>
            <person name="Tangrot J."/>
            <person name="Rosling A."/>
        </authorList>
    </citation>
    <scope>NUCLEOTIDE SEQUENCE</scope>
    <source>
        <strain evidence="1">28 12/20/2015</strain>
    </source>
</reference>
<keyword evidence="2" id="KW-1185">Reference proteome</keyword>
<dbReference type="Proteomes" id="UP000789366">
    <property type="component" value="Unassembled WGS sequence"/>
</dbReference>
<evidence type="ECO:0000313" key="1">
    <source>
        <dbReference type="EMBL" id="CAG8682709.1"/>
    </source>
</evidence>
<gene>
    <name evidence="1" type="ORF">SPELUC_LOCUS10245</name>
</gene>
<organism evidence="1 2">
    <name type="scientific">Cetraspora pellucida</name>
    <dbReference type="NCBI Taxonomy" id="1433469"/>
    <lineage>
        <taxon>Eukaryota</taxon>
        <taxon>Fungi</taxon>
        <taxon>Fungi incertae sedis</taxon>
        <taxon>Mucoromycota</taxon>
        <taxon>Glomeromycotina</taxon>
        <taxon>Glomeromycetes</taxon>
        <taxon>Diversisporales</taxon>
        <taxon>Gigasporaceae</taxon>
        <taxon>Cetraspora</taxon>
    </lineage>
</organism>
<comment type="caution">
    <text evidence="1">The sequence shown here is derived from an EMBL/GenBank/DDBJ whole genome shotgun (WGS) entry which is preliminary data.</text>
</comment>
<protein>
    <submittedName>
        <fullName evidence="1">2175_t:CDS:1</fullName>
    </submittedName>
</protein>
<dbReference type="EMBL" id="CAJVPW010018637">
    <property type="protein sequence ID" value="CAG8682709.1"/>
    <property type="molecule type" value="Genomic_DNA"/>
</dbReference>
<feature type="non-terminal residue" evidence="1">
    <location>
        <position position="1"/>
    </location>
</feature>
<evidence type="ECO:0000313" key="2">
    <source>
        <dbReference type="Proteomes" id="UP000789366"/>
    </source>
</evidence>
<name>A0ACA9P1S1_9GLOM</name>
<sequence length="46" mass="5608">DHNYKLNDSDLKNSKNIREIAMKLVEKEPMFDEVLCDRHPNWRYMA</sequence>
<proteinExistence type="predicted"/>
<accession>A0ACA9P1S1</accession>